<comment type="caution">
    <text evidence="2">The sequence shown here is derived from an EMBL/GenBank/DDBJ whole genome shotgun (WGS) entry which is preliminary data.</text>
</comment>
<gene>
    <name evidence="2" type="ORF">Celaphus_00018289</name>
</gene>
<accession>A0A212C4Y0</accession>
<dbReference type="PANTHER" id="PTHR33767:SF1">
    <property type="entry name" value="LEUCINE RICH ADAPTOR PROTEIN 1-LIKE"/>
    <property type="match status" value="1"/>
</dbReference>
<sequence length="408" mass="45117">MEDGPLPDLRDIELKLGRKVPESLLRSLRGEEPVPPERGRDPGGGRGGGGSCCSFPLSSSSSSSSSPTSGSPQPSHSSSTPERLDTKLHLLRQEMVNLRATDGKLMRQLLLINESIESIKWMIEEKATITSRGSSLSGSLCSLLESQSTSLHGSYNSLHDGSDGLDGISVGSYLDTLADDVPGHQTPSDLDQFNKQVLDTLEPYPSPVSPRSMAMGLLLANARWLPAATKSKRCLTAKVYEKAAFLIFSLIGTTYITCAPPSPYVKDTTSVCETLIQAIKGARKEQQSYRKIQITKSFLSAARISLLLGHQPAWRTERGMMPSAFGAMLRRLRSKISLTRWCRCRTVCMYTNQQRFSKPKYLMFTSIEEPSELSLGKMCRITLFIMWDVREKLKWLNSGSKFRRGPSE</sequence>
<feature type="compositionally biased region" description="Basic and acidic residues" evidence="1">
    <location>
        <begin position="8"/>
        <end position="21"/>
    </location>
</feature>
<dbReference type="OrthoDB" id="6508726at2759"/>
<dbReference type="AlphaFoldDB" id="A0A212C4Y0"/>
<name>A0A212C4Y0_CEREH</name>
<evidence type="ECO:0000256" key="1">
    <source>
        <dbReference type="SAM" id="MobiDB-lite"/>
    </source>
</evidence>
<reference evidence="2 3" key="1">
    <citation type="journal article" date="2018" name="Mol. Genet. Genomics">
        <title>The red deer Cervus elaphus genome CerEla1.0: sequencing, annotating, genes, and chromosomes.</title>
        <authorList>
            <person name="Bana N.A."/>
            <person name="Nyiri A."/>
            <person name="Nagy J."/>
            <person name="Frank K."/>
            <person name="Nagy T."/>
            <person name="Steger V."/>
            <person name="Schiller M."/>
            <person name="Lakatos P."/>
            <person name="Sugar L."/>
            <person name="Horn P."/>
            <person name="Barta E."/>
            <person name="Orosz L."/>
        </authorList>
    </citation>
    <scope>NUCLEOTIDE SEQUENCE [LARGE SCALE GENOMIC DNA]</scope>
    <source>
        <strain evidence="2">Hungarian</strain>
    </source>
</reference>
<evidence type="ECO:0000313" key="3">
    <source>
        <dbReference type="Proteomes" id="UP000242450"/>
    </source>
</evidence>
<protein>
    <submittedName>
        <fullName evidence="2">LURAP1L</fullName>
    </submittedName>
</protein>
<feature type="compositionally biased region" description="Low complexity" evidence="1">
    <location>
        <begin position="52"/>
        <end position="81"/>
    </location>
</feature>
<dbReference type="EMBL" id="MKHE01000029">
    <property type="protein sequence ID" value="OWK01046.1"/>
    <property type="molecule type" value="Genomic_DNA"/>
</dbReference>
<dbReference type="GO" id="GO:0043123">
    <property type="term" value="P:positive regulation of canonical NF-kappaB signal transduction"/>
    <property type="evidence" value="ECO:0007669"/>
    <property type="project" value="InterPro"/>
</dbReference>
<organism evidence="2 3">
    <name type="scientific">Cervus elaphus hippelaphus</name>
    <name type="common">European red deer</name>
    <dbReference type="NCBI Taxonomy" id="46360"/>
    <lineage>
        <taxon>Eukaryota</taxon>
        <taxon>Metazoa</taxon>
        <taxon>Chordata</taxon>
        <taxon>Craniata</taxon>
        <taxon>Vertebrata</taxon>
        <taxon>Euteleostomi</taxon>
        <taxon>Mammalia</taxon>
        <taxon>Eutheria</taxon>
        <taxon>Laurasiatheria</taxon>
        <taxon>Artiodactyla</taxon>
        <taxon>Ruminantia</taxon>
        <taxon>Pecora</taxon>
        <taxon>Cervidae</taxon>
        <taxon>Cervinae</taxon>
        <taxon>Cervus</taxon>
    </lineage>
</organism>
<feature type="compositionally biased region" description="Basic and acidic residues" evidence="1">
    <location>
        <begin position="28"/>
        <end position="43"/>
    </location>
</feature>
<evidence type="ECO:0000313" key="2">
    <source>
        <dbReference type="EMBL" id="OWK01046.1"/>
    </source>
</evidence>
<dbReference type="PANTHER" id="PTHR33767">
    <property type="entry name" value="LEUCINE RICH ADAPTOR PROTEIN 1-LIKE"/>
    <property type="match status" value="1"/>
</dbReference>
<keyword evidence="3" id="KW-1185">Reference proteome</keyword>
<dbReference type="Pfam" id="PF14854">
    <property type="entry name" value="LURAP"/>
    <property type="match status" value="1"/>
</dbReference>
<proteinExistence type="predicted"/>
<dbReference type="Proteomes" id="UP000242450">
    <property type="component" value="Chromosome 29"/>
</dbReference>
<feature type="region of interest" description="Disordered" evidence="1">
    <location>
        <begin position="1"/>
        <end position="83"/>
    </location>
</feature>
<dbReference type="InterPro" id="IPR037443">
    <property type="entry name" value="LURAP1"/>
</dbReference>
<dbReference type="InterPro" id="IPR039499">
    <property type="entry name" value="LURA1/LRA25"/>
</dbReference>